<name>A0ABV1VUV1_9ACTN</name>
<sequence length="58" mass="6652">MGNGRARLNPDKVRDIRVRYVPGNNQHESNIAALATEYGVKPQAIRDVVRRRTWAHVK</sequence>
<keyword evidence="2" id="KW-1185">Reference proteome</keyword>
<evidence type="ECO:0000313" key="1">
    <source>
        <dbReference type="EMBL" id="MER6975704.1"/>
    </source>
</evidence>
<dbReference type="Proteomes" id="UP001458415">
    <property type="component" value="Unassembled WGS sequence"/>
</dbReference>
<organism evidence="1 2">
    <name type="scientific">Streptomyces carpinensis</name>
    <dbReference type="NCBI Taxonomy" id="66369"/>
    <lineage>
        <taxon>Bacteria</taxon>
        <taxon>Bacillati</taxon>
        <taxon>Actinomycetota</taxon>
        <taxon>Actinomycetes</taxon>
        <taxon>Kitasatosporales</taxon>
        <taxon>Streptomycetaceae</taxon>
        <taxon>Streptomyces</taxon>
    </lineage>
</organism>
<accession>A0ABV1VUV1</accession>
<proteinExistence type="predicted"/>
<evidence type="ECO:0000313" key="2">
    <source>
        <dbReference type="Proteomes" id="UP001458415"/>
    </source>
</evidence>
<reference evidence="1 2" key="1">
    <citation type="submission" date="2024-06" db="EMBL/GenBank/DDBJ databases">
        <title>The Natural Products Discovery Center: Release of the First 8490 Sequenced Strains for Exploring Actinobacteria Biosynthetic Diversity.</title>
        <authorList>
            <person name="Kalkreuter E."/>
            <person name="Kautsar S.A."/>
            <person name="Yang D."/>
            <person name="Bader C.D."/>
            <person name="Teijaro C.N."/>
            <person name="Fluegel L."/>
            <person name="Davis C.M."/>
            <person name="Simpson J.R."/>
            <person name="Lauterbach L."/>
            <person name="Steele A.D."/>
            <person name="Gui C."/>
            <person name="Meng S."/>
            <person name="Li G."/>
            <person name="Viehrig K."/>
            <person name="Ye F."/>
            <person name="Su P."/>
            <person name="Kiefer A.F."/>
            <person name="Nichols A."/>
            <person name="Cepeda A.J."/>
            <person name="Yan W."/>
            <person name="Fan B."/>
            <person name="Jiang Y."/>
            <person name="Adhikari A."/>
            <person name="Zheng C.-J."/>
            <person name="Schuster L."/>
            <person name="Cowan T.M."/>
            <person name="Smanski M.J."/>
            <person name="Chevrette M.G."/>
            <person name="De Carvalho L.P.S."/>
            <person name="Shen B."/>
        </authorList>
    </citation>
    <scope>NUCLEOTIDE SEQUENCE [LARGE SCALE GENOMIC DNA]</scope>
    <source>
        <strain evidence="1 2">NPDC000634</strain>
    </source>
</reference>
<comment type="caution">
    <text evidence="1">The sequence shown here is derived from an EMBL/GenBank/DDBJ whole genome shotgun (WGS) entry which is preliminary data.</text>
</comment>
<protein>
    <submittedName>
        <fullName evidence="1">Uncharacterized protein</fullName>
    </submittedName>
</protein>
<gene>
    <name evidence="1" type="ORF">ABT317_01160</name>
</gene>
<dbReference type="EMBL" id="JBEPCU010000006">
    <property type="protein sequence ID" value="MER6975704.1"/>
    <property type="molecule type" value="Genomic_DNA"/>
</dbReference>